<dbReference type="EMBL" id="NHZO01000128">
    <property type="protein sequence ID" value="PHQ51927.1"/>
    <property type="molecule type" value="Genomic_DNA"/>
</dbReference>
<evidence type="ECO:0000259" key="3">
    <source>
        <dbReference type="PROSITE" id="PS51371"/>
    </source>
</evidence>
<keyword evidence="5" id="KW-1185">Reference proteome</keyword>
<dbReference type="RefSeq" id="WP_099198825.1">
    <property type="nucleotide sequence ID" value="NZ_JBIRXA010000022.1"/>
</dbReference>
<evidence type="ECO:0000313" key="4">
    <source>
        <dbReference type="EMBL" id="PHQ51927.1"/>
    </source>
</evidence>
<proteinExistence type="predicted"/>
<organism evidence="4 5">
    <name type="scientific">Streptomyces cinnamoneus</name>
    <name type="common">Streptoverticillium cinnamoneum</name>
    <dbReference type="NCBI Taxonomy" id="53446"/>
    <lineage>
        <taxon>Bacteria</taxon>
        <taxon>Bacillati</taxon>
        <taxon>Actinomycetota</taxon>
        <taxon>Actinomycetes</taxon>
        <taxon>Kitasatosporales</taxon>
        <taxon>Streptomycetaceae</taxon>
        <taxon>Streptomyces</taxon>
        <taxon>Streptomyces cinnamoneus group</taxon>
    </lineage>
</organism>
<accession>A0A2G1XL24</accession>
<feature type="domain" description="CBS" evidence="3">
    <location>
        <begin position="75"/>
        <end position="132"/>
    </location>
</feature>
<gene>
    <name evidence="4" type="ORF">BLA24_10770</name>
</gene>
<dbReference type="SMART" id="SM00116">
    <property type="entry name" value="CBS"/>
    <property type="match status" value="2"/>
</dbReference>
<dbReference type="GO" id="GO:0016301">
    <property type="term" value="F:kinase activity"/>
    <property type="evidence" value="ECO:0007669"/>
    <property type="project" value="UniProtKB-KW"/>
</dbReference>
<dbReference type="InterPro" id="IPR000644">
    <property type="entry name" value="CBS_dom"/>
</dbReference>
<feature type="domain" description="CBS" evidence="3">
    <location>
        <begin position="8"/>
        <end position="65"/>
    </location>
</feature>
<dbReference type="InterPro" id="IPR051257">
    <property type="entry name" value="Diverse_CBS-Domain"/>
</dbReference>
<keyword evidence="1 2" id="KW-0129">CBS domain</keyword>
<dbReference type="PANTHER" id="PTHR43080">
    <property type="entry name" value="CBS DOMAIN-CONTAINING PROTEIN CBSX3, MITOCHONDRIAL"/>
    <property type="match status" value="1"/>
</dbReference>
<evidence type="ECO:0000256" key="2">
    <source>
        <dbReference type="PROSITE-ProRule" id="PRU00703"/>
    </source>
</evidence>
<evidence type="ECO:0000256" key="1">
    <source>
        <dbReference type="ARBA" id="ARBA00023122"/>
    </source>
</evidence>
<dbReference type="Pfam" id="PF00571">
    <property type="entry name" value="CBS"/>
    <property type="match status" value="2"/>
</dbReference>
<dbReference type="SUPFAM" id="SSF54631">
    <property type="entry name" value="CBS-domain pair"/>
    <property type="match status" value="1"/>
</dbReference>
<evidence type="ECO:0000313" key="5">
    <source>
        <dbReference type="Proteomes" id="UP000222531"/>
    </source>
</evidence>
<dbReference type="OrthoDB" id="9789996at2"/>
<reference evidence="4 5" key="1">
    <citation type="journal article" date="2017" name="Biochemistry">
        <title>Identification of the Biosynthetic Pathway for the Antibiotic Bicyclomycin.</title>
        <authorList>
            <person name="Patteson J."/>
            <person name="Cai W."/>
            <person name="Johnson R.A."/>
            <person name="Santa Maria K."/>
            <person name="Li B."/>
        </authorList>
    </citation>
    <scope>NUCLEOTIDE SEQUENCE [LARGE SCALE GENOMIC DNA]</scope>
    <source>
        <strain evidence="4 5">ATCC 21532</strain>
    </source>
</reference>
<dbReference type="InterPro" id="IPR046342">
    <property type="entry name" value="CBS_dom_sf"/>
</dbReference>
<comment type="caution">
    <text evidence="4">The sequence shown here is derived from an EMBL/GenBank/DDBJ whole genome shotgun (WGS) entry which is preliminary data.</text>
</comment>
<keyword evidence="4" id="KW-0418">Kinase</keyword>
<dbReference type="PROSITE" id="PS51371">
    <property type="entry name" value="CBS"/>
    <property type="match status" value="2"/>
</dbReference>
<dbReference type="PANTHER" id="PTHR43080:SF2">
    <property type="entry name" value="CBS DOMAIN-CONTAINING PROTEIN"/>
    <property type="match status" value="1"/>
</dbReference>
<protein>
    <submittedName>
        <fullName evidence="4">Histidine kinase</fullName>
    </submittedName>
</protein>
<dbReference type="Gene3D" id="3.10.580.10">
    <property type="entry name" value="CBS-domain"/>
    <property type="match status" value="1"/>
</dbReference>
<keyword evidence="4" id="KW-0808">Transferase</keyword>
<sequence>MATAREIMTEGAECTGAAETVLEAARRMTRLGGGALPVCGTDDKLTGVLTDRDLDGVKAFGDADKDPTPVKVDELAHEAVTTDADDSGEEVLRTMSEHKVRRLPVMAWHRLAGFAAQADVGRALPGPKVGDLLEILSSD</sequence>
<name>A0A2G1XL24_STRCJ</name>
<dbReference type="Proteomes" id="UP000222531">
    <property type="component" value="Unassembled WGS sequence"/>
</dbReference>
<dbReference type="AlphaFoldDB" id="A0A2G1XL24"/>